<dbReference type="EMBL" id="BAABHF010000035">
    <property type="protein sequence ID" value="GAA4504472.1"/>
    <property type="molecule type" value="Genomic_DNA"/>
</dbReference>
<evidence type="ECO:0000256" key="2">
    <source>
        <dbReference type="PROSITE-ProRule" id="PRU00335"/>
    </source>
</evidence>
<comment type="caution">
    <text evidence="4">The sequence shown here is derived from an EMBL/GenBank/DDBJ whole genome shotgun (WGS) entry which is preliminary data.</text>
</comment>
<dbReference type="Pfam" id="PF00440">
    <property type="entry name" value="TetR_N"/>
    <property type="match status" value="1"/>
</dbReference>
<evidence type="ECO:0000256" key="1">
    <source>
        <dbReference type="ARBA" id="ARBA00023125"/>
    </source>
</evidence>
<dbReference type="SUPFAM" id="SSF46689">
    <property type="entry name" value="Homeodomain-like"/>
    <property type="match status" value="1"/>
</dbReference>
<evidence type="ECO:0000259" key="3">
    <source>
        <dbReference type="PROSITE" id="PS50977"/>
    </source>
</evidence>
<keyword evidence="1 2" id="KW-0238">DNA-binding</keyword>
<dbReference type="PROSITE" id="PS50977">
    <property type="entry name" value="HTH_TETR_2"/>
    <property type="match status" value="1"/>
</dbReference>
<evidence type="ECO:0000313" key="5">
    <source>
        <dbReference type="Proteomes" id="UP001500503"/>
    </source>
</evidence>
<sequence length="149" mass="16402">MQRQRHVLAADQDVRTAVHRPAAELVAQRGADQVAIPAVAERAGVNPSTIYRCWGTLPALPADMAAQRTAPSLNPPVTCARTWRTLRRGRWWTNSRPWGVAFFRVEVARDVGERRAGPRPDVSECKITRHGRGGGNLRCCQATLACPQA</sequence>
<dbReference type="InterPro" id="IPR009057">
    <property type="entry name" value="Homeodomain-like_sf"/>
</dbReference>
<accession>A0ABP8QLW9</accession>
<feature type="DNA-binding region" description="H-T-H motif" evidence="2">
    <location>
        <begin position="35"/>
        <end position="54"/>
    </location>
</feature>
<dbReference type="Proteomes" id="UP001500503">
    <property type="component" value="Unassembled WGS sequence"/>
</dbReference>
<gene>
    <name evidence="4" type="ORF">GCM10023191_058780</name>
</gene>
<feature type="domain" description="HTH tetR-type" evidence="3">
    <location>
        <begin position="12"/>
        <end position="72"/>
    </location>
</feature>
<protein>
    <recommendedName>
        <fullName evidence="3">HTH tetR-type domain-containing protein</fullName>
    </recommendedName>
</protein>
<evidence type="ECO:0000313" key="4">
    <source>
        <dbReference type="EMBL" id="GAA4504472.1"/>
    </source>
</evidence>
<keyword evidence="5" id="KW-1185">Reference proteome</keyword>
<proteinExistence type="predicted"/>
<dbReference type="InterPro" id="IPR001647">
    <property type="entry name" value="HTH_TetR"/>
</dbReference>
<dbReference type="Gene3D" id="1.10.10.60">
    <property type="entry name" value="Homeodomain-like"/>
    <property type="match status" value="1"/>
</dbReference>
<reference evidence="5" key="1">
    <citation type="journal article" date="2019" name="Int. J. Syst. Evol. Microbiol.">
        <title>The Global Catalogue of Microorganisms (GCM) 10K type strain sequencing project: providing services to taxonomists for standard genome sequencing and annotation.</title>
        <authorList>
            <consortium name="The Broad Institute Genomics Platform"/>
            <consortium name="The Broad Institute Genome Sequencing Center for Infectious Disease"/>
            <person name="Wu L."/>
            <person name="Ma J."/>
        </authorList>
    </citation>
    <scope>NUCLEOTIDE SEQUENCE [LARGE SCALE GENOMIC DNA]</scope>
    <source>
        <strain evidence="5">JCM 17933</strain>
    </source>
</reference>
<name>A0ABP8QLW9_9ACTN</name>
<organism evidence="4 5">
    <name type="scientific">Actinoallomurus oryzae</name>
    <dbReference type="NCBI Taxonomy" id="502180"/>
    <lineage>
        <taxon>Bacteria</taxon>
        <taxon>Bacillati</taxon>
        <taxon>Actinomycetota</taxon>
        <taxon>Actinomycetes</taxon>
        <taxon>Streptosporangiales</taxon>
        <taxon>Thermomonosporaceae</taxon>
        <taxon>Actinoallomurus</taxon>
    </lineage>
</organism>